<proteinExistence type="predicted"/>
<protein>
    <submittedName>
        <fullName evidence="2">ABC transporter permease</fullName>
    </submittedName>
</protein>
<organism evidence="2 3">
    <name type="scientific">Paenibacillus odorifer</name>
    <dbReference type="NCBI Taxonomy" id="189426"/>
    <lineage>
        <taxon>Bacteria</taxon>
        <taxon>Bacillati</taxon>
        <taxon>Bacillota</taxon>
        <taxon>Bacilli</taxon>
        <taxon>Bacillales</taxon>
        <taxon>Paenibacillaceae</taxon>
        <taxon>Paenibacillus</taxon>
    </lineage>
</organism>
<evidence type="ECO:0000313" key="2">
    <source>
        <dbReference type="EMBL" id="OME19527.1"/>
    </source>
</evidence>
<dbReference type="AlphaFoldDB" id="A0AB36JFN7"/>
<reference evidence="2 3" key="1">
    <citation type="submission" date="2016-10" db="EMBL/GenBank/DDBJ databases">
        <title>Paenibacillus species isolates.</title>
        <authorList>
            <person name="Beno S.M."/>
        </authorList>
    </citation>
    <scope>NUCLEOTIDE SEQUENCE [LARGE SCALE GENOMIC DNA]</scope>
    <source>
        <strain evidence="2 3">FSL H7-0918</strain>
    </source>
</reference>
<feature type="domain" description="ORF6C" evidence="1">
    <location>
        <begin position="52"/>
        <end position="145"/>
    </location>
</feature>
<dbReference type="EMBL" id="MPTO01000013">
    <property type="protein sequence ID" value="OME19527.1"/>
    <property type="molecule type" value="Genomic_DNA"/>
</dbReference>
<evidence type="ECO:0000313" key="3">
    <source>
        <dbReference type="Proteomes" id="UP000187323"/>
    </source>
</evidence>
<evidence type="ECO:0000259" key="1">
    <source>
        <dbReference type="Pfam" id="PF10552"/>
    </source>
</evidence>
<dbReference type="InterPro" id="IPR018878">
    <property type="entry name" value="ORF6C_dom"/>
</dbReference>
<name>A0AB36JFN7_9BACL</name>
<comment type="caution">
    <text evidence="2">The sequence shown here is derived from an EMBL/GenBank/DDBJ whole genome shotgun (WGS) entry which is preliminary data.</text>
</comment>
<gene>
    <name evidence="2" type="ORF">BSK47_15945</name>
</gene>
<dbReference type="Proteomes" id="UP000187323">
    <property type="component" value="Unassembled WGS sequence"/>
</dbReference>
<dbReference type="Pfam" id="PF10552">
    <property type="entry name" value="ORF6C"/>
    <property type="match status" value="1"/>
</dbReference>
<sequence length="146" mass="17175">MAERWFNEMPDTKDILLAMGQHLQLTEQQGAVVRSVFEGLGAIKDEMIVQKEEVLMALQEVRDRITLDDVEQWNLQQAVKSRSNALTKDRYKESDVSFNALVGKYRRLIWSKLKDNFSVAKYSHIRRIDYDDAVEFIKTFRPEDYL</sequence>
<accession>A0AB36JFN7</accession>